<evidence type="ECO:0000313" key="2">
    <source>
        <dbReference type="Proteomes" id="UP000321223"/>
    </source>
</evidence>
<dbReference type="Proteomes" id="UP000321223">
    <property type="component" value="Unassembled WGS sequence"/>
</dbReference>
<gene>
    <name evidence="1" type="ORF">MAE30S32_29630</name>
</gene>
<proteinExistence type="predicted"/>
<reference evidence="1 2" key="1">
    <citation type="journal article" date="2019" name="Appl. Environ. Microbiol.">
        <title>Co-occurrence of broad and narrow host-range viruses infecting the toxic bloom-forming cyanobacterium Microcystis aeruginosa.</title>
        <authorList>
            <person name="Morimoto D."/>
            <person name="Tominaga K."/>
            <person name="Nishimura Y."/>
            <person name="Yoshida N."/>
            <person name="Kimura S."/>
            <person name="Sako Y."/>
            <person name="Yoshida T."/>
        </authorList>
    </citation>
    <scope>NUCLEOTIDE SEQUENCE [LARGE SCALE GENOMIC DNA]</scope>
    <source>
        <strain evidence="1 2">11-30S32</strain>
    </source>
</reference>
<name>A0A510PKN9_MICAE</name>
<evidence type="ECO:0000313" key="1">
    <source>
        <dbReference type="EMBL" id="GCA94311.1"/>
    </source>
</evidence>
<sequence>MATHRPAPGNTTINAQLPINMKQEILNRANKQGTTASHVLRELVHHALEAA</sequence>
<protein>
    <submittedName>
        <fullName evidence="1">Uncharacterized protein</fullName>
    </submittedName>
</protein>
<dbReference type="EMBL" id="BHVU01000190">
    <property type="protein sequence ID" value="GCA94311.1"/>
    <property type="molecule type" value="Genomic_DNA"/>
</dbReference>
<accession>A0A510PKN9</accession>
<dbReference type="AlphaFoldDB" id="A0A510PKN9"/>
<comment type="caution">
    <text evidence="1">The sequence shown here is derived from an EMBL/GenBank/DDBJ whole genome shotgun (WGS) entry which is preliminary data.</text>
</comment>
<organism evidence="1 2">
    <name type="scientific">Microcystis aeruginosa 11-30S32</name>
    <dbReference type="NCBI Taxonomy" id="2358142"/>
    <lineage>
        <taxon>Bacteria</taxon>
        <taxon>Bacillati</taxon>
        <taxon>Cyanobacteriota</taxon>
        <taxon>Cyanophyceae</taxon>
        <taxon>Oscillatoriophycideae</taxon>
        <taxon>Chroococcales</taxon>
        <taxon>Microcystaceae</taxon>
        <taxon>Microcystis</taxon>
    </lineage>
</organism>